<comment type="caution">
    <text evidence="3">The sequence shown here is derived from an EMBL/GenBank/DDBJ whole genome shotgun (WGS) entry which is preliminary data.</text>
</comment>
<feature type="coiled-coil region" evidence="2">
    <location>
        <begin position="180"/>
        <end position="221"/>
    </location>
</feature>
<evidence type="ECO:0000256" key="1">
    <source>
        <dbReference type="ARBA" id="ARBA00023054"/>
    </source>
</evidence>
<evidence type="ECO:0000313" key="3">
    <source>
        <dbReference type="EMBL" id="KAK2859660.1"/>
    </source>
</evidence>
<evidence type="ECO:0000313" key="4">
    <source>
        <dbReference type="Proteomes" id="UP001187415"/>
    </source>
</evidence>
<accession>A0AA88NND7</accession>
<keyword evidence="4" id="KW-1185">Reference proteome</keyword>
<dbReference type="PANTHER" id="PTHR31882:SF2">
    <property type="entry name" value="TNFAIP3-INTERACTING PROTEIN 3"/>
    <property type="match status" value="1"/>
</dbReference>
<gene>
    <name evidence="3" type="ORF">Q5P01_004280</name>
</gene>
<evidence type="ECO:0000256" key="2">
    <source>
        <dbReference type="SAM" id="Coils"/>
    </source>
</evidence>
<dbReference type="Gene3D" id="1.20.5.990">
    <property type="entry name" value="Nemo cc2-lz domain - 1d5 darpin complex"/>
    <property type="match status" value="1"/>
</dbReference>
<dbReference type="GO" id="GO:0005737">
    <property type="term" value="C:cytoplasm"/>
    <property type="evidence" value="ECO:0007669"/>
    <property type="project" value="UniProtKB-ARBA"/>
</dbReference>
<sequence>MWRTTPNYNMSLYKNMTDRTTLDQSHAAETVPTDHRQTHRLYPSLPHMDKYDTFVPKRSTEQKLQTAVKFHAHALLEDTQSDVSAANSDVRLKAQILILEEQRQELLCINEKWAKEYRTVVRYYKEKVRDLKALMHQNRSPFEDGACKEMEILFAQKLNINPLKDKEVKWTGDADGCSELLRAEEEVKELRLQNGVLTRREQHQREEIKRLNKALEEALQSVRPLGASSETLQDLWKHQAEIYKEDFLTERKDREKLKDKYLELKKSFLKANNELCALKSQAPRPPQPVHKCTCVNRQLGPVNQHHTQMQRRYTAGNDR</sequence>
<dbReference type="PANTHER" id="PTHR31882">
    <property type="entry name" value="TNFAIP3-INTERACTING PROTEIN COILED COIL FAMILY MEMBER"/>
    <property type="match status" value="1"/>
</dbReference>
<name>A0AA88NND7_CHASR</name>
<reference evidence="3" key="1">
    <citation type="submission" date="2023-07" db="EMBL/GenBank/DDBJ databases">
        <title>Chromosome-level Genome Assembly of Striped Snakehead (Channa striata).</title>
        <authorList>
            <person name="Liu H."/>
        </authorList>
    </citation>
    <scope>NUCLEOTIDE SEQUENCE</scope>
    <source>
        <strain evidence="3">Gz</strain>
        <tissue evidence="3">Muscle</tissue>
    </source>
</reference>
<organism evidence="3 4">
    <name type="scientific">Channa striata</name>
    <name type="common">Snakehead murrel</name>
    <name type="synonym">Ophicephalus striatus</name>
    <dbReference type="NCBI Taxonomy" id="64152"/>
    <lineage>
        <taxon>Eukaryota</taxon>
        <taxon>Metazoa</taxon>
        <taxon>Chordata</taxon>
        <taxon>Craniata</taxon>
        <taxon>Vertebrata</taxon>
        <taxon>Euteleostomi</taxon>
        <taxon>Actinopterygii</taxon>
        <taxon>Neopterygii</taxon>
        <taxon>Teleostei</taxon>
        <taxon>Neoteleostei</taxon>
        <taxon>Acanthomorphata</taxon>
        <taxon>Anabantaria</taxon>
        <taxon>Anabantiformes</taxon>
        <taxon>Channoidei</taxon>
        <taxon>Channidae</taxon>
        <taxon>Channa</taxon>
    </lineage>
</organism>
<dbReference type="GO" id="GO:0043122">
    <property type="term" value="P:regulation of canonical NF-kappaB signal transduction"/>
    <property type="evidence" value="ECO:0007669"/>
    <property type="project" value="UniProtKB-ARBA"/>
</dbReference>
<dbReference type="Proteomes" id="UP001187415">
    <property type="component" value="Unassembled WGS sequence"/>
</dbReference>
<proteinExistence type="predicted"/>
<dbReference type="GO" id="GO:0071222">
    <property type="term" value="P:cellular response to lipopolysaccharide"/>
    <property type="evidence" value="ECO:0007669"/>
    <property type="project" value="TreeGrafter"/>
</dbReference>
<dbReference type="AlphaFoldDB" id="A0AA88NND7"/>
<protein>
    <submittedName>
        <fullName evidence="3">Uncharacterized protein</fullName>
    </submittedName>
</protein>
<dbReference type="GO" id="GO:0006357">
    <property type="term" value="P:regulation of transcription by RNA polymerase II"/>
    <property type="evidence" value="ECO:0007669"/>
    <property type="project" value="TreeGrafter"/>
</dbReference>
<keyword evidence="1 2" id="KW-0175">Coiled coil</keyword>
<dbReference type="EMBL" id="JAUPFM010000002">
    <property type="protein sequence ID" value="KAK2859660.1"/>
    <property type="molecule type" value="Genomic_DNA"/>
</dbReference>